<dbReference type="AlphaFoldDB" id="A0A179H465"/>
<comment type="caution">
    <text evidence="1">The sequence shown here is derived from an EMBL/GenBank/DDBJ whole genome shotgun (WGS) entry which is preliminary data.</text>
</comment>
<evidence type="ECO:0000313" key="1">
    <source>
        <dbReference type="EMBL" id="OAQ84528.1"/>
    </source>
</evidence>
<reference evidence="1 2" key="1">
    <citation type="submission" date="2016-01" db="EMBL/GenBank/DDBJ databases">
        <title>Biosynthesis of antibiotic leucinostatins and their inhibition on Phytophthora in bio-control Purpureocillium lilacinum.</title>
        <authorList>
            <person name="Wang G."/>
            <person name="Liu Z."/>
            <person name="Lin R."/>
            <person name="Li E."/>
            <person name="Mao Z."/>
            <person name="Ling J."/>
            <person name="Yin W."/>
            <person name="Xie B."/>
        </authorList>
    </citation>
    <scope>NUCLEOTIDE SEQUENCE [LARGE SCALE GENOMIC DNA]</scope>
    <source>
        <strain evidence="1">PLBJ-1</strain>
    </source>
</reference>
<proteinExistence type="predicted"/>
<organism evidence="1 2">
    <name type="scientific">Purpureocillium lilacinum</name>
    <name type="common">Paecilomyces lilacinus</name>
    <dbReference type="NCBI Taxonomy" id="33203"/>
    <lineage>
        <taxon>Eukaryota</taxon>
        <taxon>Fungi</taxon>
        <taxon>Dikarya</taxon>
        <taxon>Ascomycota</taxon>
        <taxon>Pezizomycotina</taxon>
        <taxon>Sordariomycetes</taxon>
        <taxon>Hypocreomycetidae</taxon>
        <taxon>Hypocreales</taxon>
        <taxon>Ophiocordycipitaceae</taxon>
        <taxon>Purpureocillium</taxon>
    </lineage>
</organism>
<protein>
    <submittedName>
        <fullName evidence="1">Uncharacterized protein</fullName>
    </submittedName>
</protein>
<dbReference type="Proteomes" id="UP000078240">
    <property type="component" value="Unassembled WGS sequence"/>
</dbReference>
<accession>A0A179H465</accession>
<name>A0A179H465_PURLI</name>
<sequence length="74" mass="8081">MLRCPTSTALAKDHFAALSRSVHNGEAAMCCWLGCAEVDPLDTLEANLRVGTLYKVQPCHQPTHKRMTLDLSVG</sequence>
<gene>
    <name evidence="1" type="ORF">VFPBJ_03296</name>
</gene>
<evidence type="ECO:0000313" key="2">
    <source>
        <dbReference type="Proteomes" id="UP000078240"/>
    </source>
</evidence>
<dbReference type="EMBL" id="LSBH01000002">
    <property type="protein sequence ID" value="OAQ84528.1"/>
    <property type="molecule type" value="Genomic_DNA"/>
</dbReference>